<dbReference type="PANTHER" id="PTHR21015">
    <property type="entry name" value="UDP-N-ACETYLGLUCOSAMINE--N-ACETYLMURAMYL-(PENTAPEPTIDE) PYROPHOSPHORYL-UNDECAPRENOL N-ACETYLGLUCOSAMINE TRANSFERASE 1"/>
    <property type="match status" value="1"/>
</dbReference>
<keyword evidence="4" id="KW-1185">Reference proteome</keyword>
<dbReference type="SUPFAM" id="SSF88713">
    <property type="entry name" value="Glycoside hydrolase/deacetylase"/>
    <property type="match status" value="1"/>
</dbReference>
<dbReference type="Proteomes" id="UP000441523">
    <property type="component" value="Unassembled WGS sequence"/>
</dbReference>
<organism evidence="3 4">
    <name type="scientific">Methylobacterium planeticum</name>
    <dbReference type="NCBI Taxonomy" id="2615211"/>
    <lineage>
        <taxon>Bacteria</taxon>
        <taxon>Pseudomonadati</taxon>
        <taxon>Pseudomonadota</taxon>
        <taxon>Alphaproteobacteria</taxon>
        <taxon>Hyphomicrobiales</taxon>
        <taxon>Methylobacteriaceae</taxon>
        <taxon>Methylobacterium</taxon>
    </lineage>
</organism>
<feature type="region of interest" description="Disordered" evidence="1">
    <location>
        <begin position="625"/>
        <end position="649"/>
    </location>
</feature>
<dbReference type="GO" id="GO:0016758">
    <property type="term" value="F:hexosyltransferase activity"/>
    <property type="evidence" value="ECO:0007669"/>
    <property type="project" value="InterPro"/>
</dbReference>
<accession>A0A6N6MM46</accession>
<feature type="domain" description="Glycosyl transferase family 28 C-terminal" evidence="2">
    <location>
        <begin position="212"/>
        <end position="347"/>
    </location>
</feature>
<dbReference type="EMBL" id="VZZJ01000029">
    <property type="protein sequence ID" value="KAB1070307.1"/>
    <property type="molecule type" value="Genomic_DNA"/>
</dbReference>
<dbReference type="InterPro" id="IPR007235">
    <property type="entry name" value="Glyco_trans_28_C"/>
</dbReference>
<dbReference type="Gene3D" id="3.20.20.370">
    <property type="entry name" value="Glycoside hydrolase/deacetylase"/>
    <property type="match status" value="1"/>
</dbReference>
<evidence type="ECO:0000313" key="4">
    <source>
        <dbReference type="Proteomes" id="UP000441523"/>
    </source>
</evidence>
<dbReference type="GO" id="GO:0005975">
    <property type="term" value="P:carbohydrate metabolic process"/>
    <property type="evidence" value="ECO:0007669"/>
    <property type="project" value="InterPro"/>
</dbReference>
<protein>
    <submittedName>
        <fullName evidence="3">Glycosyl transferase family 28</fullName>
    </submittedName>
</protein>
<dbReference type="InterPro" id="IPR011330">
    <property type="entry name" value="Glyco_hydro/deAcase_b/a-brl"/>
</dbReference>
<evidence type="ECO:0000256" key="1">
    <source>
        <dbReference type="SAM" id="MobiDB-lite"/>
    </source>
</evidence>
<dbReference type="SUPFAM" id="SSF53756">
    <property type="entry name" value="UDP-Glycosyltransferase/glycogen phosphorylase"/>
    <property type="match status" value="1"/>
</dbReference>
<evidence type="ECO:0000313" key="3">
    <source>
        <dbReference type="EMBL" id="KAB1070307.1"/>
    </source>
</evidence>
<comment type="caution">
    <text evidence="3">The sequence shown here is derived from an EMBL/GenBank/DDBJ whole genome shotgun (WGS) entry which is preliminary data.</text>
</comment>
<dbReference type="InterPro" id="IPR049591">
    <property type="entry name" value="CE4_u4-like"/>
</dbReference>
<dbReference type="PANTHER" id="PTHR21015:SF28">
    <property type="entry name" value="SLL1722 PROTEIN"/>
    <property type="match status" value="1"/>
</dbReference>
<keyword evidence="3" id="KW-0808">Transferase</keyword>
<evidence type="ECO:0000259" key="2">
    <source>
        <dbReference type="Pfam" id="PF04101"/>
    </source>
</evidence>
<gene>
    <name evidence="3" type="ORF">F6X51_23125</name>
</gene>
<dbReference type="AlphaFoldDB" id="A0A6N6MM46"/>
<name>A0A6N6MM46_9HYPH</name>
<reference evidence="3 4" key="1">
    <citation type="submission" date="2019-09" db="EMBL/GenBank/DDBJ databases">
        <title>YIM 132548 draft genome.</title>
        <authorList>
            <person name="Jiang L."/>
        </authorList>
    </citation>
    <scope>NUCLEOTIDE SEQUENCE [LARGE SCALE GENOMIC DNA]</scope>
    <source>
        <strain evidence="3 4">YIM 132548</strain>
    </source>
</reference>
<sequence>MRLRILIAVTHLLGAGHLTRSAALARALARAGHGVTLVSGGLPVPLVRLDGVETVQLPAVQVLGTDFGALLDPTGRPIGVETLARRRAMLVEILSRCAPDVVVTELFPFGRRGLAAEFLALVEAARARRPAPLVLASIRDVLVTPDQAGKVAATHERIARLYDGVLVHGDADLVPLDASWPVDAALSERLRFTGYIDEGASIPPASGPRAGIVVSGGSSAAGLGLYRAAAEAARLAPDRGWRILVGQRLPEAEFAALGAGLPQGTVARARPDFRALLSGAALSVSQAGYNTVVDLLVAGPRAVLVPFEAGRETEQRARAERLAARGLARVLPEAALSAPALLEAVAAGLAAPPPGAHGVDLDGAARSVAIIEALAAEAAPRRRAHRTRTSLGSDALRRALDAAADRGRTVPFWWRDDDAIARTPALDTLLALSESHRVPILIAAIPALAEASLADRLAGAPRHRIAVHGLSHANHAPPGAKPAEFGPHRPPAALIADAAEALRLARERFGPSLLPAFVPPWNRFAPDLEDALARLGYVGLSAAEGAAASEIARVDIHLDPVDWRGTRGLRDPDQLVGRLVRRIAEHPGAPIGLLTHHRVHDAEIWDFLDGLLAVLAPHPTVEVLGPQNLFGQDQERPRPSARRTLDAPA</sequence>
<dbReference type="RefSeq" id="WP_150966033.1">
    <property type="nucleotide sequence ID" value="NZ_VZZJ01000029.1"/>
</dbReference>
<dbReference type="CDD" id="cd10928">
    <property type="entry name" value="CE4_u4"/>
    <property type="match status" value="1"/>
</dbReference>
<dbReference type="Gene3D" id="3.40.50.2000">
    <property type="entry name" value="Glycogen Phosphorylase B"/>
    <property type="match status" value="2"/>
</dbReference>
<proteinExistence type="predicted"/>
<dbReference type="Pfam" id="PF04101">
    <property type="entry name" value="Glyco_tran_28_C"/>
    <property type="match status" value="1"/>
</dbReference>